<dbReference type="EMBL" id="AYTS01000004">
    <property type="protein sequence ID" value="OOP57984.1"/>
    <property type="molecule type" value="Genomic_DNA"/>
</dbReference>
<protein>
    <submittedName>
        <fullName evidence="2">Uncharacterized protein</fullName>
    </submittedName>
</protein>
<evidence type="ECO:0000256" key="1">
    <source>
        <dbReference type="SAM" id="Phobius"/>
    </source>
</evidence>
<accession>A0A1V4AXY4</accession>
<organism evidence="2 3">
    <name type="scientific">Candidatus Brocadia carolinensis</name>
    <dbReference type="NCBI Taxonomy" id="1004156"/>
    <lineage>
        <taxon>Bacteria</taxon>
        <taxon>Pseudomonadati</taxon>
        <taxon>Planctomycetota</taxon>
        <taxon>Candidatus Brocadiia</taxon>
        <taxon>Candidatus Brocadiales</taxon>
        <taxon>Candidatus Brocadiaceae</taxon>
        <taxon>Candidatus Brocadia</taxon>
    </lineage>
</organism>
<keyword evidence="1" id="KW-1133">Transmembrane helix</keyword>
<dbReference type="AlphaFoldDB" id="A0A1V4AXY4"/>
<keyword evidence="1" id="KW-0472">Membrane</keyword>
<feature type="transmembrane region" description="Helical" evidence="1">
    <location>
        <begin position="20"/>
        <end position="39"/>
    </location>
</feature>
<gene>
    <name evidence="2" type="ORF">AYP45_00355</name>
</gene>
<keyword evidence="1" id="KW-0812">Transmembrane</keyword>
<dbReference type="Proteomes" id="UP000189681">
    <property type="component" value="Unassembled WGS sequence"/>
</dbReference>
<evidence type="ECO:0000313" key="3">
    <source>
        <dbReference type="Proteomes" id="UP000189681"/>
    </source>
</evidence>
<sequence length="73" mass="8139">MNKERGVNAQYQIVDVVEMVVIGLLAGTISMVQIVKVWADEVLKKMTDWEEVPVDTTIGHIVKLLTQGGISWN</sequence>
<evidence type="ECO:0000313" key="2">
    <source>
        <dbReference type="EMBL" id="OOP57984.1"/>
    </source>
</evidence>
<reference evidence="2 3" key="1">
    <citation type="journal article" date="2017" name="Water Res.">
        <title>Discovery and metagenomic analysis of an anammox bacterial enrichment related to Candidatus "Brocadia caroliniensis" in a full-scale glycerol-fed nitritation-denitritation separate centrate treatment process.</title>
        <authorList>
            <person name="Park H."/>
            <person name="Brotto A.C."/>
            <person name="van Loosdrecht M.C."/>
            <person name="Chandran K."/>
        </authorList>
    </citation>
    <scope>NUCLEOTIDE SEQUENCE [LARGE SCALE GENOMIC DNA]</scope>
    <source>
        <strain evidence="2">26THWARD</strain>
    </source>
</reference>
<comment type="caution">
    <text evidence="2">The sequence shown here is derived from an EMBL/GenBank/DDBJ whole genome shotgun (WGS) entry which is preliminary data.</text>
</comment>
<proteinExistence type="predicted"/>
<name>A0A1V4AXY4_9BACT</name>